<keyword evidence="3" id="KW-1185">Reference proteome</keyword>
<dbReference type="EMBL" id="JAGGDJ010000002">
    <property type="protein sequence ID" value="MBO7743574.1"/>
    <property type="molecule type" value="Genomic_DNA"/>
</dbReference>
<gene>
    <name evidence="2" type="ORF">I8J29_05165</name>
</gene>
<name>A0ABS3W5J0_9BACL</name>
<sequence>MDFAQLDNAYGHFYAPAFEIEIEGRSLIREGMIISGVTVDQSLEEADHFSFTIDHAFDAIAGDIKWMDLFLPATKRLTIRMGYAGKLKLMLVGMVTSMTVKFPSGGSPQLEVSGLDLSNRLMQKKEPRSWNTMKHSDVVAALASEYGLKSDVEDTKVPYPKITKDSGKNDFQLIQSLAQKNYFEFFVFGDTLTFRAPALDSAPVAKLEWRKTLISFQPELNFAGQVQEVEVRGWDPGTKSEIVGTARVGDEAGKQSRPKEKSGGELVASSSSAKISENARYPVFSQQEADQLARSILNQHAEGLIKGSAESIGIPDIQPGKRIELAGLGKRFSKAYYVEKSTHTIGGSGYATTFHVKENAL</sequence>
<reference evidence="2 3" key="1">
    <citation type="submission" date="2021-03" db="EMBL/GenBank/DDBJ databases">
        <title>Paenibacillus artemisicola MWE-103 whole genome sequence.</title>
        <authorList>
            <person name="Ham Y.J."/>
        </authorList>
    </citation>
    <scope>NUCLEOTIDE SEQUENCE [LARGE SCALE GENOMIC DNA]</scope>
    <source>
        <strain evidence="2 3">MWE-103</strain>
    </source>
</reference>
<feature type="region of interest" description="Disordered" evidence="1">
    <location>
        <begin position="245"/>
        <end position="271"/>
    </location>
</feature>
<protein>
    <submittedName>
        <fullName evidence="2">Phage late control D family protein</fullName>
    </submittedName>
</protein>
<dbReference type="SUPFAM" id="SSF69279">
    <property type="entry name" value="Phage tail proteins"/>
    <property type="match status" value="1"/>
</dbReference>
<evidence type="ECO:0000256" key="1">
    <source>
        <dbReference type="SAM" id="MobiDB-lite"/>
    </source>
</evidence>
<evidence type="ECO:0000313" key="3">
    <source>
        <dbReference type="Proteomes" id="UP000670947"/>
    </source>
</evidence>
<organism evidence="2 3">
    <name type="scientific">Paenibacillus artemisiicola</name>
    <dbReference type="NCBI Taxonomy" id="1172618"/>
    <lineage>
        <taxon>Bacteria</taxon>
        <taxon>Bacillati</taxon>
        <taxon>Bacillota</taxon>
        <taxon>Bacilli</taxon>
        <taxon>Bacillales</taxon>
        <taxon>Paenibacillaceae</taxon>
        <taxon>Paenibacillus</taxon>
    </lineage>
</organism>
<accession>A0ABS3W5J0</accession>
<feature type="compositionally biased region" description="Basic and acidic residues" evidence="1">
    <location>
        <begin position="248"/>
        <end position="263"/>
    </location>
</feature>
<comment type="caution">
    <text evidence="2">The sequence shown here is derived from an EMBL/GenBank/DDBJ whole genome shotgun (WGS) entry which is preliminary data.</text>
</comment>
<dbReference type="RefSeq" id="WP_208846593.1">
    <property type="nucleotide sequence ID" value="NZ_JAGGDJ010000002.1"/>
</dbReference>
<evidence type="ECO:0000313" key="2">
    <source>
        <dbReference type="EMBL" id="MBO7743574.1"/>
    </source>
</evidence>
<dbReference type="Proteomes" id="UP000670947">
    <property type="component" value="Unassembled WGS sequence"/>
</dbReference>
<proteinExistence type="predicted"/>